<dbReference type="Proteomes" id="UP001152759">
    <property type="component" value="Chromosome 1"/>
</dbReference>
<dbReference type="PANTHER" id="PTHR31184:SF2">
    <property type="entry name" value="HUNTINGTIN-INTERACTING PROTEIN K"/>
    <property type="match status" value="1"/>
</dbReference>
<accession>A0A9P0EYT5</accession>
<feature type="compositionally biased region" description="Acidic residues" evidence="1">
    <location>
        <begin position="16"/>
        <end position="27"/>
    </location>
</feature>
<dbReference type="InterPro" id="IPR052617">
    <property type="entry name" value="Huntingtin-int_K"/>
</dbReference>
<evidence type="ECO:0000259" key="2">
    <source>
        <dbReference type="Pfam" id="PF19026"/>
    </source>
</evidence>
<dbReference type="EMBL" id="OU963862">
    <property type="protein sequence ID" value="CAH0382527.1"/>
    <property type="molecule type" value="Genomic_DNA"/>
</dbReference>
<sequence>MTDSEHRTLNGTAPDDGSDEQPTETDESAYKKSTKYDSGAKDLERVTDYVEEEEILNSNDLSSALQVIGSRRIEEAAEKQKKESELAKIQIKKEDVDLIVKEMEISRTTAERTLREHSGDVVKALTALVD</sequence>
<feature type="domain" description="Nascent polypeptide-associated complex subunit alpha-like UBA" evidence="2">
    <location>
        <begin position="89"/>
        <end position="129"/>
    </location>
</feature>
<dbReference type="GO" id="GO:0050821">
    <property type="term" value="P:protein stabilization"/>
    <property type="evidence" value="ECO:0007669"/>
    <property type="project" value="TreeGrafter"/>
</dbReference>
<dbReference type="InterPro" id="IPR044034">
    <property type="entry name" value="NAC-like_UBA"/>
</dbReference>
<keyword evidence="4" id="KW-1185">Reference proteome</keyword>
<organism evidence="3 4">
    <name type="scientific">Bemisia tabaci</name>
    <name type="common">Sweetpotato whitefly</name>
    <name type="synonym">Aleurodes tabaci</name>
    <dbReference type="NCBI Taxonomy" id="7038"/>
    <lineage>
        <taxon>Eukaryota</taxon>
        <taxon>Metazoa</taxon>
        <taxon>Ecdysozoa</taxon>
        <taxon>Arthropoda</taxon>
        <taxon>Hexapoda</taxon>
        <taxon>Insecta</taxon>
        <taxon>Pterygota</taxon>
        <taxon>Neoptera</taxon>
        <taxon>Paraneoptera</taxon>
        <taxon>Hemiptera</taxon>
        <taxon>Sternorrhyncha</taxon>
        <taxon>Aleyrodoidea</taxon>
        <taxon>Aleyrodidae</taxon>
        <taxon>Aleyrodinae</taxon>
        <taxon>Bemisia</taxon>
    </lineage>
</organism>
<dbReference type="PANTHER" id="PTHR31184">
    <property type="entry name" value="HUNTINGTIN-INTERACTING PROTEIN K FAMILY MEMBER"/>
    <property type="match status" value="1"/>
</dbReference>
<evidence type="ECO:0000313" key="3">
    <source>
        <dbReference type="EMBL" id="CAH0382527.1"/>
    </source>
</evidence>
<gene>
    <name evidence="3" type="ORF">BEMITA_LOCUS2064</name>
</gene>
<evidence type="ECO:0000313" key="4">
    <source>
        <dbReference type="Proteomes" id="UP001152759"/>
    </source>
</evidence>
<dbReference type="AlphaFoldDB" id="A0A9P0EYT5"/>
<name>A0A9P0EYT5_BEMTA</name>
<dbReference type="InterPro" id="IPR038922">
    <property type="entry name" value="HYPK_UBA"/>
</dbReference>
<reference evidence="3" key="1">
    <citation type="submission" date="2021-12" db="EMBL/GenBank/DDBJ databases">
        <authorList>
            <person name="King R."/>
        </authorList>
    </citation>
    <scope>NUCLEOTIDE SEQUENCE</scope>
</reference>
<dbReference type="Pfam" id="PF19026">
    <property type="entry name" value="UBA_HYPK"/>
    <property type="match status" value="1"/>
</dbReference>
<dbReference type="CDD" id="cd14361">
    <property type="entry name" value="UBA_HYPK"/>
    <property type="match status" value="1"/>
</dbReference>
<protein>
    <recommendedName>
        <fullName evidence="2">Nascent polypeptide-associated complex subunit alpha-like UBA domain-containing protein</fullName>
    </recommendedName>
</protein>
<dbReference type="Gene3D" id="1.10.8.10">
    <property type="entry name" value="DNA helicase RuvA subunit, C-terminal domain"/>
    <property type="match status" value="1"/>
</dbReference>
<feature type="compositionally biased region" description="Basic and acidic residues" evidence="1">
    <location>
        <begin position="28"/>
        <end position="38"/>
    </location>
</feature>
<dbReference type="OrthoDB" id="285219at2759"/>
<evidence type="ECO:0000256" key="1">
    <source>
        <dbReference type="SAM" id="MobiDB-lite"/>
    </source>
</evidence>
<dbReference type="GO" id="GO:0043066">
    <property type="term" value="P:negative regulation of apoptotic process"/>
    <property type="evidence" value="ECO:0007669"/>
    <property type="project" value="TreeGrafter"/>
</dbReference>
<proteinExistence type="predicted"/>
<feature type="region of interest" description="Disordered" evidence="1">
    <location>
        <begin position="1"/>
        <end position="38"/>
    </location>
</feature>